<keyword evidence="1" id="KW-1133">Transmembrane helix</keyword>
<feature type="transmembrane region" description="Helical" evidence="1">
    <location>
        <begin position="97"/>
        <end position="121"/>
    </location>
</feature>
<proteinExistence type="predicted"/>
<keyword evidence="1" id="KW-0812">Transmembrane</keyword>
<dbReference type="RefSeq" id="WP_116564855.1">
    <property type="nucleotide sequence ID" value="NZ_QDKP01000012.1"/>
</dbReference>
<keyword evidence="1" id="KW-0472">Membrane</keyword>
<reference evidence="2 3" key="1">
    <citation type="submission" date="2018-04" db="EMBL/GenBank/DDBJ databases">
        <title>The genome sequence of Caulobacter sp. 736.</title>
        <authorList>
            <person name="Gao J."/>
            <person name="Sun J."/>
        </authorList>
    </citation>
    <scope>NUCLEOTIDE SEQUENCE [LARGE SCALE GENOMIC DNA]</scope>
    <source>
        <strain evidence="2 3">736</strain>
    </source>
</reference>
<evidence type="ECO:0000256" key="1">
    <source>
        <dbReference type="SAM" id="Phobius"/>
    </source>
</evidence>
<protein>
    <submittedName>
        <fullName evidence="2">Uncharacterized protein</fullName>
    </submittedName>
</protein>
<dbReference type="EMBL" id="QDKP01000012">
    <property type="protein sequence ID" value="PVM87544.1"/>
    <property type="molecule type" value="Genomic_DNA"/>
</dbReference>
<comment type="caution">
    <text evidence="2">The sequence shown here is derived from an EMBL/GenBank/DDBJ whole genome shotgun (WGS) entry which is preliminary data.</text>
</comment>
<evidence type="ECO:0000313" key="3">
    <source>
        <dbReference type="Proteomes" id="UP000244913"/>
    </source>
</evidence>
<organism evidence="2 3">
    <name type="scientific">Caulobacter radicis</name>
    <dbReference type="NCBI Taxonomy" id="2172650"/>
    <lineage>
        <taxon>Bacteria</taxon>
        <taxon>Pseudomonadati</taxon>
        <taxon>Pseudomonadota</taxon>
        <taxon>Alphaproteobacteria</taxon>
        <taxon>Caulobacterales</taxon>
        <taxon>Caulobacteraceae</taxon>
        <taxon>Caulobacter</taxon>
    </lineage>
</organism>
<keyword evidence="3" id="KW-1185">Reference proteome</keyword>
<name>A0A2T9JV33_9CAUL</name>
<gene>
    <name evidence="2" type="ORF">DDF65_03990</name>
</gene>
<feature type="transmembrane region" description="Helical" evidence="1">
    <location>
        <begin position="35"/>
        <end position="54"/>
    </location>
</feature>
<accession>A0A2T9JV33</accession>
<sequence length="130" mass="13205">MKEGPIGVRRYWTIGCLAVVLTMLCTSALPDKAGFPLNLVGPLVQIVGCAVLVLIGRRRLGGKANLAFIGPAAGAIIVWGVYLWTASSGMGPTAGPAAWLGVTLLGVAMGATLQFLVLGFVGQGGAVKKG</sequence>
<dbReference type="AlphaFoldDB" id="A0A2T9JV33"/>
<feature type="transmembrane region" description="Helical" evidence="1">
    <location>
        <begin position="66"/>
        <end position="85"/>
    </location>
</feature>
<evidence type="ECO:0000313" key="2">
    <source>
        <dbReference type="EMBL" id="PVM87544.1"/>
    </source>
</evidence>
<dbReference type="Proteomes" id="UP000244913">
    <property type="component" value="Unassembled WGS sequence"/>
</dbReference>
<feature type="transmembrane region" description="Helical" evidence="1">
    <location>
        <begin position="12"/>
        <end position="29"/>
    </location>
</feature>